<sequence length="48" mass="5648">MNYNQNHKITQITSESLIVGVDIAKHNHVVRAQDFREGELLWIKKKML</sequence>
<name>A0A9X8ZDU8_9BACI</name>
<dbReference type="AlphaFoldDB" id="A0A9X8ZDU8"/>
<dbReference type="RefSeq" id="WP_137019619.1">
    <property type="nucleotide sequence ID" value="NZ_SZNS01000059.1"/>
</dbReference>
<organism evidence="1 2">
    <name type="scientific">Peribacillus simplex</name>
    <dbReference type="NCBI Taxonomy" id="1478"/>
    <lineage>
        <taxon>Bacteria</taxon>
        <taxon>Bacillati</taxon>
        <taxon>Bacillota</taxon>
        <taxon>Bacilli</taxon>
        <taxon>Bacillales</taxon>
        <taxon>Bacillaceae</taxon>
        <taxon>Peribacillus</taxon>
    </lineage>
</organism>
<protein>
    <submittedName>
        <fullName evidence="1">IS110 family transposase</fullName>
    </submittedName>
</protein>
<accession>A0A9X8ZDU8</accession>
<evidence type="ECO:0000313" key="1">
    <source>
        <dbReference type="EMBL" id="TKH07940.1"/>
    </source>
</evidence>
<gene>
    <name evidence="1" type="ORF">FC678_21805</name>
</gene>
<reference evidence="1 2" key="1">
    <citation type="journal article" date="2019" name="Environ. Microbiol.">
        <title>An active ?-lactamase is a part of an orchestrated cell wall stress resistance network of Bacillus subtilis and related rhizosphere species.</title>
        <authorList>
            <person name="Bucher T."/>
            <person name="Keren-Paz A."/>
            <person name="Hausser J."/>
            <person name="Olender T."/>
            <person name="Cytryn E."/>
            <person name="Kolodkin-Gal I."/>
        </authorList>
    </citation>
    <scope>NUCLEOTIDE SEQUENCE [LARGE SCALE GENOMIC DNA]</scope>
    <source>
        <strain evidence="1 2">I4</strain>
    </source>
</reference>
<comment type="caution">
    <text evidence="1">The sequence shown here is derived from an EMBL/GenBank/DDBJ whole genome shotgun (WGS) entry which is preliminary data.</text>
</comment>
<dbReference type="OrthoDB" id="9790935at2"/>
<evidence type="ECO:0000313" key="2">
    <source>
        <dbReference type="Proteomes" id="UP000309170"/>
    </source>
</evidence>
<proteinExistence type="predicted"/>
<dbReference type="EMBL" id="SZNT01000444">
    <property type="protein sequence ID" value="TKH07940.1"/>
    <property type="molecule type" value="Genomic_DNA"/>
</dbReference>
<dbReference type="Proteomes" id="UP000309170">
    <property type="component" value="Unassembled WGS sequence"/>
</dbReference>